<dbReference type="Proteomes" id="UP000054097">
    <property type="component" value="Unassembled WGS sequence"/>
</dbReference>
<sequence>MPFPLPECKRRHCVQAVDLELYICDEAKFEESRIAGENYRTSYMSDEGEEETDPRFLIRPSAPICGQPCGSGDDDVEINEMEYRYRGNSLPYPNNTDLVTWLDSVPPTKNASFDAFVNYQRQGDHLVKVEAGHLPPSFANPNQGIETDEYLGSESEDGEGDLLYEMISFGKNRVGMSFISHRPDWDDAYDFIMKGMAGMFYSPLPCPRIQYTPTTPCRHKRSQLSLEAPGCDDRISSSRPKSRKPVTPLRVRLLSTSIQSRAMAVRDILSPPEPPSAMACIPQARPDPTSATGLGIDVSSVISWSIFMYDSTKLPVEIWHQILSFAFDAPYVLDTVIDPIEDGCYWHSQDFYHDEKVYIASERQRKTLREVCNNWKEFVDNHQYRWIVYNSNADPGSPRQREAVTAIKTALEPTSEGNHKITPRRFHLPTITDDDLQILNNVLSCMSQKMTTLWLECLTNDWRNQVFKALISHRDMLPNLRCLMLTQPSDTSTPLAEISNAFPKLTGLTMSSTEVIPHDTEDSLALPDLQSLYIDVPSIVGLRPDGWKIPQILRLVTPTDDVGNIEDIGINLVKLYGFQLVFLDLIGWSTGKLPVEFWTWCPVLTELEACYSRLDLSGPPPLDHPLKYIIHCPDVAFRQTEAKETSLLWQNIRYFPRRLKSFIVASRGGWSGYVSRLNPLFEKKEIEDYFRSIDVLCTERSIRVEDETKTALVVFYEQEDICLRNVGKHVEEYIHTYE</sequence>
<evidence type="ECO:0000313" key="3">
    <source>
        <dbReference type="Proteomes" id="UP000054097"/>
    </source>
</evidence>
<gene>
    <name evidence="2" type="ORF">M408DRAFT_9037</name>
</gene>
<proteinExistence type="predicted"/>
<dbReference type="SUPFAM" id="SSF52047">
    <property type="entry name" value="RNI-like"/>
    <property type="match status" value="1"/>
</dbReference>
<reference evidence="2 3" key="1">
    <citation type="submission" date="2014-04" db="EMBL/GenBank/DDBJ databases">
        <authorList>
            <consortium name="DOE Joint Genome Institute"/>
            <person name="Kuo A."/>
            <person name="Zuccaro A."/>
            <person name="Kohler A."/>
            <person name="Nagy L.G."/>
            <person name="Floudas D."/>
            <person name="Copeland A."/>
            <person name="Barry K.W."/>
            <person name="Cichocki N."/>
            <person name="Veneault-Fourrey C."/>
            <person name="LaButti K."/>
            <person name="Lindquist E.A."/>
            <person name="Lipzen A."/>
            <person name="Lundell T."/>
            <person name="Morin E."/>
            <person name="Murat C."/>
            <person name="Sun H."/>
            <person name="Tunlid A."/>
            <person name="Henrissat B."/>
            <person name="Grigoriev I.V."/>
            <person name="Hibbett D.S."/>
            <person name="Martin F."/>
            <person name="Nordberg H.P."/>
            <person name="Cantor M.N."/>
            <person name="Hua S.X."/>
        </authorList>
    </citation>
    <scope>NUCLEOTIDE SEQUENCE [LARGE SCALE GENOMIC DNA]</scope>
    <source>
        <strain evidence="2 3">MAFF 305830</strain>
    </source>
</reference>
<accession>A0A0C3B6K8</accession>
<dbReference type="EMBL" id="KN824296">
    <property type="protein sequence ID" value="KIM27774.1"/>
    <property type="molecule type" value="Genomic_DNA"/>
</dbReference>
<reference evidence="3" key="2">
    <citation type="submission" date="2015-01" db="EMBL/GenBank/DDBJ databases">
        <title>Evolutionary Origins and Diversification of the Mycorrhizal Mutualists.</title>
        <authorList>
            <consortium name="DOE Joint Genome Institute"/>
            <consortium name="Mycorrhizal Genomics Consortium"/>
            <person name="Kohler A."/>
            <person name="Kuo A."/>
            <person name="Nagy L.G."/>
            <person name="Floudas D."/>
            <person name="Copeland A."/>
            <person name="Barry K.W."/>
            <person name="Cichocki N."/>
            <person name="Veneault-Fourrey C."/>
            <person name="LaButti K."/>
            <person name="Lindquist E.A."/>
            <person name="Lipzen A."/>
            <person name="Lundell T."/>
            <person name="Morin E."/>
            <person name="Murat C."/>
            <person name="Riley R."/>
            <person name="Ohm R."/>
            <person name="Sun H."/>
            <person name="Tunlid A."/>
            <person name="Henrissat B."/>
            <person name="Grigoriev I.V."/>
            <person name="Hibbett D.S."/>
            <person name="Martin F."/>
        </authorList>
    </citation>
    <scope>NUCLEOTIDE SEQUENCE [LARGE SCALE GENOMIC DNA]</scope>
    <source>
        <strain evidence="3">MAFF 305830</strain>
    </source>
</reference>
<evidence type="ECO:0000313" key="2">
    <source>
        <dbReference type="EMBL" id="KIM27774.1"/>
    </source>
</evidence>
<dbReference type="AlphaFoldDB" id="A0A0C3B6K8"/>
<protein>
    <submittedName>
        <fullName evidence="2">Uncharacterized protein</fullName>
    </submittedName>
</protein>
<name>A0A0C3B6K8_SERVB</name>
<organism evidence="2 3">
    <name type="scientific">Serendipita vermifera MAFF 305830</name>
    <dbReference type="NCBI Taxonomy" id="933852"/>
    <lineage>
        <taxon>Eukaryota</taxon>
        <taxon>Fungi</taxon>
        <taxon>Dikarya</taxon>
        <taxon>Basidiomycota</taxon>
        <taxon>Agaricomycotina</taxon>
        <taxon>Agaricomycetes</taxon>
        <taxon>Sebacinales</taxon>
        <taxon>Serendipitaceae</taxon>
        <taxon>Serendipita</taxon>
    </lineage>
</organism>
<evidence type="ECO:0000256" key="1">
    <source>
        <dbReference type="SAM" id="MobiDB-lite"/>
    </source>
</evidence>
<dbReference type="HOGENOM" id="CLU_376053_0_0_1"/>
<feature type="region of interest" description="Disordered" evidence="1">
    <location>
        <begin position="220"/>
        <end position="246"/>
    </location>
</feature>
<keyword evidence="3" id="KW-1185">Reference proteome</keyword>